<proteinExistence type="predicted"/>
<protein>
    <recommendedName>
        <fullName evidence="3">DUF4085 family protein</fullName>
    </recommendedName>
</protein>
<keyword evidence="2" id="KW-1185">Reference proteome</keyword>
<name>A0ABW9TBC6_9BACL</name>
<organism evidence="1 2">
    <name type="scientific">Paenibacillus campinasensis</name>
    <dbReference type="NCBI Taxonomy" id="66347"/>
    <lineage>
        <taxon>Bacteria</taxon>
        <taxon>Bacillati</taxon>
        <taxon>Bacillota</taxon>
        <taxon>Bacilli</taxon>
        <taxon>Bacillales</taxon>
        <taxon>Paenibacillaceae</taxon>
        <taxon>Paenibacillus</taxon>
    </lineage>
</organism>
<evidence type="ECO:0000313" key="2">
    <source>
        <dbReference type="Proteomes" id="UP000435177"/>
    </source>
</evidence>
<dbReference type="RefSeq" id="WP_155619127.1">
    <property type="nucleotide sequence ID" value="NZ_WOAA01000041.1"/>
</dbReference>
<accession>A0ABW9TBC6</accession>
<reference evidence="1 2" key="1">
    <citation type="submission" date="2019-11" db="EMBL/GenBank/DDBJ databases">
        <title>Draft genome sequences of five Paenibacillus species of dairy origin.</title>
        <authorList>
            <person name="Olajide A.M."/>
            <person name="Chen S."/>
            <person name="Lapointe G."/>
        </authorList>
    </citation>
    <scope>NUCLEOTIDE SEQUENCE [LARGE SCALE GENOMIC DNA]</scope>
    <source>
        <strain evidence="1 2">3CS1</strain>
    </source>
</reference>
<sequence>MKYFRYDLFIAQNTDNLPEEERQEVDRQWQHNREAYSAILKTLSSRLPVDVYAHFNSWGFHDYRLTKMDIEHRSLHDMSVHFTLSSDIDNEENEELWCLCFDKVSYIQYQHLNYDNDQCVMHPEIDDWLYEEIMPVNESMLSFEVLFSSGGNVVLHFPDQSVSIKRVK</sequence>
<dbReference type="Proteomes" id="UP000435177">
    <property type="component" value="Unassembled WGS sequence"/>
</dbReference>
<gene>
    <name evidence="1" type="ORF">GNP94_23375</name>
</gene>
<evidence type="ECO:0008006" key="3">
    <source>
        <dbReference type="Google" id="ProtNLM"/>
    </source>
</evidence>
<evidence type="ECO:0000313" key="1">
    <source>
        <dbReference type="EMBL" id="MUG68911.1"/>
    </source>
</evidence>
<comment type="caution">
    <text evidence="1">The sequence shown here is derived from an EMBL/GenBank/DDBJ whole genome shotgun (WGS) entry which is preliminary data.</text>
</comment>
<dbReference type="EMBL" id="WOAA01000041">
    <property type="protein sequence ID" value="MUG68911.1"/>
    <property type="molecule type" value="Genomic_DNA"/>
</dbReference>